<name>A0A9W6RHJ0_9ACTN</name>
<evidence type="ECO:0000256" key="8">
    <source>
        <dbReference type="ARBA" id="ARBA00031155"/>
    </source>
</evidence>
<protein>
    <recommendedName>
        <fullName evidence="8">Propionate 3-nitronate monooxygenase</fullName>
    </recommendedName>
</protein>
<dbReference type="CDD" id="cd04730">
    <property type="entry name" value="NPD_like"/>
    <property type="match status" value="1"/>
</dbReference>
<dbReference type="GO" id="GO:0018580">
    <property type="term" value="F:nitronate monooxygenase activity"/>
    <property type="evidence" value="ECO:0007669"/>
    <property type="project" value="InterPro"/>
</dbReference>
<keyword evidence="4" id="KW-0285">Flavoprotein</keyword>
<organism evidence="10 11">
    <name type="scientific">Actinoallomurus iriomotensis</name>
    <dbReference type="NCBI Taxonomy" id="478107"/>
    <lineage>
        <taxon>Bacteria</taxon>
        <taxon>Bacillati</taxon>
        <taxon>Actinomycetota</taxon>
        <taxon>Actinomycetes</taxon>
        <taxon>Streptosporangiales</taxon>
        <taxon>Thermomonosporaceae</taxon>
        <taxon>Actinoallomurus</taxon>
    </lineage>
</organism>
<dbReference type="Pfam" id="PF03060">
    <property type="entry name" value="NMO"/>
    <property type="match status" value="1"/>
</dbReference>
<evidence type="ECO:0000256" key="2">
    <source>
        <dbReference type="ARBA" id="ARBA00009881"/>
    </source>
</evidence>
<keyword evidence="6" id="KW-0560">Oxidoreductase</keyword>
<dbReference type="Gene3D" id="3.20.20.70">
    <property type="entry name" value="Aldolase class I"/>
    <property type="match status" value="1"/>
</dbReference>
<evidence type="ECO:0000256" key="3">
    <source>
        <dbReference type="ARBA" id="ARBA00022575"/>
    </source>
</evidence>
<proteinExistence type="inferred from homology"/>
<evidence type="ECO:0000313" key="10">
    <source>
        <dbReference type="EMBL" id="GLY75934.1"/>
    </source>
</evidence>
<evidence type="ECO:0000313" key="11">
    <source>
        <dbReference type="Proteomes" id="UP001165135"/>
    </source>
</evidence>
<dbReference type="InterPro" id="IPR004136">
    <property type="entry name" value="NMO"/>
</dbReference>
<dbReference type="SUPFAM" id="SSF51412">
    <property type="entry name" value="Inosine monophosphate dehydrogenase (IMPDH)"/>
    <property type="match status" value="1"/>
</dbReference>
<comment type="similarity">
    <text evidence="2">Belongs to the nitronate monooxygenase family. NMO class I subfamily.</text>
</comment>
<dbReference type="InterPro" id="IPR013785">
    <property type="entry name" value="Aldolase_TIM"/>
</dbReference>
<dbReference type="PANTHER" id="PTHR42747:SF3">
    <property type="entry name" value="NITRONATE MONOOXYGENASE-RELATED"/>
    <property type="match status" value="1"/>
</dbReference>
<comment type="catalytic activity">
    <reaction evidence="9">
        <text>3 propionate 3-nitronate + 3 O2 + H2O = 3 3-oxopropanoate + 2 nitrate + nitrite + H2O2 + 3 H(+)</text>
        <dbReference type="Rhea" id="RHEA:57332"/>
        <dbReference type="ChEBI" id="CHEBI:15377"/>
        <dbReference type="ChEBI" id="CHEBI:15378"/>
        <dbReference type="ChEBI" id="CHEBI:15379"/>
        <dbReference type="ChEBI" id="CHEBI:16240"/>
        <dbReference type="ChEBI" id="CHEBI:16301"/>
        <dbReference type="ChEBI" id="CHEBI:17632"/>
        <dbReference type="ChEBI" id="CHEBI:33190"/>
        <dbReference type="ChEBI" id="CHEBI:136067"/>
    </reaction>
</comment>
<gene>
    <name evidence="10" type="ORF">Airi01_042010</name>
</gene>
<evidence type="ECO:0000256" key="4">
    <source>
        <dbReference type="ARBA" id="ARBA00022630"/>
    </source>
</evidence>
<accession>A0A9W6RHJ0</accession>
<keyword evidence="3" id="KW-0216">Detoxification</keyword>
<comment type="caution">
    <text evidence="10">The sequence shown here is derived from an EMBL/GenBank/DDBJ whole genome shotgun (WGS) entry which is preliminary data.</text>
</comment>
<dbReference type="Proteomes" id="UP001165135">
    <property type="component" value="Unassembled WGS sequence"/>
</dbReference>
<keyword evidence="5" id="KW-0288">FMN</keyword>
<keyword evidence="7" id="KW-0503">Monooxygenase</keyword>
<dbReference type="PANTHER" id="PTHR42747">
    <property type="entry name" value="NITRONATE MONOOXYGENASE-RELATED"/>
    <property type="match status" value="1"/>
</dbReference>
<evidence type="ECO:0000256" key="7">
    <source>
        <dbReference type="ARBA" id="ARBA00023033"/>
    </source>
</evidence>
<evidence type="ECO:0000256" key="5">
    <source>
        <dbReference type="ARBA" id="ARBA00022643"/>
    </source>
</evidence>
<comment type="cofactor">
    <cofactor evidence="1">
        <name>FMN</name>
        <dbReference type="ChEBI" id="CHEBI:58210"/>
    </cofactor>
</comment>
<sequence length="343" mass="35044">MGSPLSDLGLTSSVLAAPMAGGAGTPALVTAAARAGGLGFLAAGYKTPEALAGQIAAVRAEGVPFGVNVFAPNPVPVDAEAYRRYARAIQAEAEPYGLDLTAGEPVEDDDHWKDKIDLLLADPVPVVSFTFGVPEPAVIAALRAAGSLIAQTVTSAEEARLAEEAGAGLLIVQCSAAGAHSGTLTPERLPPEIPLTELVARVRPVTDVPLVAAGGLATPDDVAGTLRAGAVAAMVGTVLLRTDESGATAAHRAALTDPARDRTVVTRAFTGRPARGLRNRFTDRYSDGAPSGYPAVHHLTSPLRKAAAAANDQEVLHLWAGTGHRHATAEPAAQVLTRLASKL</sequence>
<evidence type="ECO:0000256" key="9">
    <source>
        <dbReference type="ARBA" id="ARBA00049401"/>
    </source>
</evidence>
<evidence type="ECO:0000256" key="1">
    <source>
        <dbReference type="ARBA" id="ARBA00001917"/>
    </source>
</evidence>
<dbReference type="AlphaFoldDB" id="A0A9W6RHJ0"/>
<reference evidence="10" key="1">
    <citation type="submission" date="2023-03" db="EMBL/GenBank/DDBJ databases">
        <title>Actinoallomurus iriomotensis NBRC 103681.</title>
        <authorList>
            <person name="Ichikawa N."/>
            <person name="Sato H."/>
            <person name="Tonouchi N."/>
        </authorList>
    </citation>
    <scope>NUCLEOTIDE SEQUENCE</scope>
    <source>
        <strain evidence="10">NBRC 103681</strain>
    </source>
</reference>
<evidence type="ECO:0000256" key="6">
    <source>
        <dbReference type="ARBA" id="ARBA00023002"/>
    </source>
</evidence>
<dbReference type="GO" id="GO:0009636">
    <property type="term" value="P:response to toxic substance"/>
    <property type="evidence" value="ECO:0007669"/>
    <property type="project" value="UniProtKB-KW"/>
</dbReference>
<dbReference type="EMBL" id="BSTJ01000005">
    <property type="protein sequence ID" value="GLY75934.1"/>
    <property type="molecule type" value="Genomic_DNA"/>
</dbReference>